<reference evidence="2 3" key="1">
    <citation type="journal article" date="2013" name="Genome Announc.">
        <title>Draft Genome Sequence of the Methanotrophic Gammaproteobacterium Methyloglobulus morosus DSM 22980 Strain KoM1.</title>
        <authorList>
            <person name="Poehlein A."/>
            <person name="Deutzmann J.S."/>
            <person name="Daniel R."/>
            <person name="Simeonova D.D."/>
        </authorList>
    </citation>
    <scope>NUCLEOTIDE SEQUENCE [LARGE SCALE GENOMIC DNA]</scope>
    <source>
        <strain evidence="2 3">KoM1</strain>
    </source>
</reference>
<evidence type="ECO:0000313" key="3">
    <source>
        <dbReference type="Proteomes" id="UP000017842"/>
    </source>
</evidence>
<organism evidence="2 3">
    <name type="scientific">Methyloglobulus morosus KoM1</name>
    <dbReference type="NCBI Taxonomy" id="1116472"/>
    <lineage>
        <taxon>Bacteria</taxon>
        <taxon>Pseudomonadati</taxon>
        <taxon>Pseudomonadota</taxon>
        <taxon>Gammaproteobacteria</taxon>
        <taxon>Methylococcales</taxon>
        <taxon>Methylococcaceae</taxon>
        <taxon>Methyloglobulus</taxon>
    </lineage>
</organism>
<proteinExistence type="predicted"/>
<accession>V5C8N8</accession>
<evidence type="ECO:0000256" key="1">
    <source>
        <dbReference type="SAM" id="MobiDB-lite"/>
    </source>
</evidence>
<dbReference type="Proteomes" id="UP000017842">
    <property type="component" value="Unassembled WGS sequence"/>
</dbReference>
<comment type="caution">
    <text evidence="2">The sequence shown here is derived from an EMBL/GenBank/DDBJ whole genome shotgun (WGS) entry which is preliminary data.</text>
</comment>
<name>V5C8N8_9GAMM</name>
<gene>
    <name evidence="2" type="ORF">MGMO_37c00240</name>
</gene>
<protein>
    <submittedName>
        <fullName evidence="2">Uncharacterized protein</fullName>
    </submittedName>
</protein>
<dbReference type="AlphaFoldDB" id="V5C8N8"/>
<feature type="region of interest" description="Disordered" evidence="1">
    <location>
        <begin position="40"/>
        <end position="65"/>
    </location>
</feature>
<dbReference type="RefSeq" id="WP_023493935.1">
    <property type="nucleotide sequence ID" value="NZ_AYLO01000036.1"/>
</dbReference>
<evidence type="ECO:0000313" key="2">
    <source>
        <dbReference type="EMBL" id="ESS73063.1"/>
    </source>
</evidence>
<keyword evidence="3" id="KW-1185">Reference proteome</keyword>
<dbReference type="EMBL" id="AYLO01000036">
    <property type="protein sequence ID" value="ESS73063.1"/>
    <property type="molecule type" value="Genomic_DNA"/>
</dbReference>
<sequence length="281" mass="30847">MKYFSLALLIVVILAIAIFAIPIVDKDSVENASISKTQAYSENDQTAEGQNTASKGNSFSVRKAPSTENESLNIAEAMVSRGQKYLLTQVGNRLKQLLSFKTRIENILGLSDADRNSIVSELNAEIAMLETLKTEVSQSNTKEEIRIVADKIKIEWLKSVQSVERAEGLVLASKETQLISDADAASLGIQKKIDALKAEGKDAKPYEEMLATYSKKVASAKQDVESAIEKSKAVASASSDAEKEKLVKEKNLLLKSSQENIRDAYKTIGDEARKDFARRVK</sequence>